<reference evidence="5" key="1">
    <citation type="journal article" date="2023" name="Nat. Commun.">
        <title>Diploid and tetraploid genomes of Acorus and the evolution of monocots.</title>
        <authorList>
            <person name="Ma L."/>
            <person name="Liu K.W."/>
            <person name="Li Z."/>
            <person name="Hsiao Y.Y."/>
            <person name="Qi Y."/>
            <person name="Fu T."/>
            <person name="Tang G.D."/>
            <person name="Zhang D."/>
            <person name="Sun W.H."/>
            <person name="Liu D.K."/>
            <person name="Li Y."/>
            <person name="Chen G.Z."/>
            <person name="Liu X.D."/>
            <person name="Liao X.Y."/>
            <person name="Jiang Y.T."/>
            <person name="Yu X."/>
            <person name="Hao Y."/>
            <person name="Huang J."/>
            <person name="Zhao X.W."/>
            <person name="Ke S."/>
            <person name="Chen Y.Y."/>
            <person name="Wu W.L."/>
            <person name="Hsu J.L."/>
            <person name="Lin Y.F."/>
            <person name="Huang M.D."/>
            <person name="Li C.Y."/>
            <person name="Huang L."/>
            <person name="Wang Z.W."/>
            <person name="Zhao X."/>
            <person name="Zhong W.Y."/>
            <person name="Peng D.H."/>
            <person name="Ahmad S."/>
            <person name="Lan S."/>
            <person name="Zhang J.S."/>
            <person name="Tsai W.C."/>
            <person name="Van de Peer Y."/>
            <person name="Liu Z.J."/>
        </authorList>
    </citation>
    <scope>NUCLEOTIDE SEQUENCE</scope>
    <source>
        <strain evidence="5">SCP</strain>
    </source>
</reference>
<evidence type="ECO:0000256" key="2">
    <source>
        <dbReference type="SAM" id="MobiDB-lite"/>
    </source>
</evidence>
<feature type="domain" description="PWWP" evidence="3">
    <location>
        <begin position="24"/>
        <end position="81"/>
    </location>
</feature>
<organism evidence="5 6">
    <name type="scientific">Acorus gramineus</name>
    <name type="common">Dwarf sweet flag</name>
    <dbReference type="NCBI Taxonomy" id="55184"/>
    <lineage>
        <taxon>Eukaryota</taxon>
        <taxon>Viridiplantae</taxon>
        <taxon>Streptophyta</taxon>
        <taxon>Embryophyta</taxon>
        <taxon>Tracheophyta</taxon>
        <taxon>Spermatophyta</taxon>
        <taxon>Magnoliopsida</taxon>
        <taxon>Liliopsida</taxon>
        <taxon>Acoraceae</taxon>
        <taxon>Acorus</taxon>
    </lineage>
</organism>
<dbReference type="PROSITE" id="PS50812">
    <property type="entry name" value="PWWP"/>
    <property type="match status" value="1"/>
</dbReference>
<evidence type="ECO:0000259" key="3">
    <source>
        <dbReference type="PROSITE" id="PS50812"/>
    </source>
</evidence>
<dbReference type="SUPFAM" id="SSF63748">
    <property type="entry name" value="Tudor/PWWP/MBT"/>
    <property type="match status" value="1"/>
</dbReference>
<dbReference type="SMART" id="SM00582">
    <property type="entry name" value="RPR"/>
    <property type="match status" value="1"/>
</dbReference>
<dbReference type="PROSITE" id="PS51391">
    <property type="entry name" value="CID"/>
    <property type="match status" value="1"/>
</dbReference>
<keyword evidence="6" id="KW-1185">Reference proteome</keyword>
<dbReference type="PANTHER" id="PTHR12550:SF49">
    <property type="entry name" value="PROTEIN HUA2-LIKE 2-RELATED"/>
    <property type="match status" value="1"/>
</dbReference>
<accession>A0AAV9BL54</accession>
<proteinExistence type="predicted"/>
<evidence type="ECO:0000313" key="6">
    <source>
        <dbReference type="Proteomes" id="UP001179952"/>
    </source>
</evidence>
<dbReference type="SMART" id="SM00293">
    <property type="entry name" value="PWWP"/>
    <property type="match status" value="1"/>
</dbReference>
<name>A0AAV9BL54_ACOGR</name>
<dbReference type="AlphaFoldDB" id="A0AAV9BL54"/>
<dbReference type="Pfam" id="PF00855">
    <property type="entry name" value="PWWP"/>
    <property type="match status" value="1"/>
</dbReference>
<evidence type="ECO:0000259" key="4">
    <source>
        <dbReference type="PROSITE" id="PS51391"/>
    </source>
</evidence>
<feature type="compositionally biased region" description="Polar residues" evidence="2">
    <location>
        <begin position="521"/>
        <end position="545"/>
    </location>
</feature>
<dbReference type="GO" id="GO:0005634">
    <property type="term" value="C:nucleus"/>
    <property type="evidence" value="ECO:0007669"/>
    <property type="project" value="UniProtKB-ARBA"/>
</dbReference>
<sequence>MAPGRRKGSSKAAAMAAAKRNWKVGDLVLAKVKGFPAWPATVSEPSQWGYTSDRKKVLVYFFGTQQIAFCNHNDVEAFTEEKKKTLLVKRQGKGADFVRAVEEIIKSYEKLKEQCHGDESAGIDHSILLNARNAECLQGELLGSPRRSPQIETLNASTEKVNNLEVRAVQLVVDDPSDVATVSENPNDSASILSQIRQASTGAGSPLGKRENDESLVMQRRISSLRRCRSSLKVDPYRVQKSVMPPTNIHQPGTDVSRDVFMKHRLIKNSLNNSDSDNKNSYESDTVMSYGNGDGMGSENIALESDSMDMNEGSTIDSYCETEDVSLSGRLDFGTTAVVFRKKRKPSKKRVVPDAAVCVGLNREETFQDGLSNSPSCSPNLCNNVDERVNKTDGDEHLPLVKRARARMSKPSVDENLLDDSFCNMEINQSTPGIGQKLTEEFSTYHSNDGTGSLSGASLVVTEAEKSILISNGSMEVAENGSLLWKSKRYQVGFVDGEAALPPSKRIHRALEAMSANVAEASNSSTEVQETSEILSNGRRSSPETASVHIPTESNIGTPLEAHNIQSFQSDILPEKASAHLSTDSNICCSLEAQYVQSSQSDISEVPAMTSLETTSDDMLVEDMKIHQHCGEDVDKFRDDSSLAKKTDTGLSADRSSSFITYDMPDIDASSQSSLRPLSTEESNEEILPPTGGSSKDVTNKEIVCSKKGDYHVEREMEIIMEKSDNLSKLKGVGNLMPVDGIPVSTLIQEGSSVICDSMHPSRSQSDVISGVNYMYDGMEEFKYQPVQRGMSFSTDLKSMKVLIAAAHAKRQLHRHFSLPHHVQDVVSDAYPHFKVDSSEKLYASGCMGSEIHGLGDWSKVLNSADRALDISLHEKSFVNSCNIDGEGRFDSRQNLDKFASHDEANVARKSFEAMLCVLSRTKESIGRATRLAIDCAKYGIAGEVVEILLRNLEEESSLNRKIDLFFLVDSITQCSRGGPDAYPSLVQAVLPRFLSAAAPPGHAALENRRQCMKVLRLWLERKTLPDSVVRHHMQELDSLGGDASLTGGFSRRPLRTERAMNDPVREMEGILVDEYGSNTSFSLPGFLVPRILDDEEEGNGTEGKCSFTVPEKCSEIADELSSAPEFISHKHKHILEDVDGELEMEDVAPSCDVETNSWANVITMLNILHMIGMEVISAVTQVVLDQSVMSLWMGIGFLLLFIQVL</sequence>
<keyword evidence="1" id="KW-0507">mRNA processing</keyword>
<dbReference type="InterPro" id="IPR000313">
    <property type="entry name" value="PWWP_dom"/>
</dbReference>
<dbReference type="EMBL" id="JAUJYN010000002">
    <property type="protein sequence ID" value="KAK1277409.1"/>
    <property type="molecule type" value="Genomic_DNA"/>
</dbReference>
<dbReference type="Proteomes" id="UP001179952">
    <property type="component" value="Unassembled WGS sequence"/>
</dbReference>
<dbReference type="Pfam" id="PF04818">
    <property type="entry name" value="CID"/>
    <property type="match status" value="1"/>
</dbReference>
<comment type="caution">
    <text evidence="5">The sequence shown here is derived from an EMBL/GenBank/DDBJ whole genome shotgun (WGS) entry which is preliminary data.</text>
</comment>
<dbReference type="GO" id="GO:0006397">
    <property type="term" value="P:mRNA processing"/>
    <property type="evidence" value="ECO:0007669"/>
    <property type="project" value="UniProtKB-KW"/>
</dbReference>
<feature type="domain" description="CID" evidence="4">
    <location>
        <begin position="904"/>
        <end position="1041"/>
    </location>
</feature>
<feature type="region of interest" description="Disordered" evidence="2">
    <location>
        <begin position="663"/>
        <end position="701"/>
    </location>
</feature>
<dbReference type="Gene3D" id="2.30.30.140">
    <property type="match status" value="1"/>
</dbReference>
<dbReference type="InterPro" id="IPR008942">
    <property type="entry name" value="ENTH_VHS"/>
</dbReference>
<evidence type="ECO:0000313" key="5">
    <source>
        <dbReference type="EMBL" id="KAK1277409.1"/>
    </source>
</evidence>
<reference evidence="5" key="2">
    <citation type="submission" date="2023-06" db="EMBL/GenBank/DDBJ databases">
        <authorList>
            <person name="Ma L."/>
            <person name="Liu K.-W."/>
            <person name="Li Z."/>
            <person name="Hsiao Y.-Y."/>
            <person name="Qi Y."/>
            <person name="Fu T."/>
            <person name="Tang G."/>
            <person name="Zhang D."/>
            <person name="Sun W.-H."/>
            <person name="Liu D.-K."/>
            <person name="Li Y."/>
            <person name="Chen G.-Z."/>
            <person name="Liu X.-D."/>
            <person name="Liao X.-Y."/>
            <person name="Jiang Y.-T."/>
            <person name="Yu X."/>
            <person name="Hao Y."/>
            <person name="Huang J."/>
            <person name="Zhao X.-W."/>
            <person name="Ke S."/>
            <person name="Chen Y.-Y."/>
            <person name="Wu W.-L."/>
            <person name="Hsu J.-L."/>
            <person name="Lin Y.-F."/>
            <person name="Huang M.-D."/>
            <person name="Li C.-Y."/>
            <person name="Huang L."/>
            <person name="Wang Z.-W."/>
            <person name="Zhao X."/>
            <person name="Zhong W.-Y."/>
            <person name="Peng D.-H."/>
            <person name="Ahmad S."/>
            <person name="Lan S."/>
            <person name="Zhang J.-S."/>
            <person name="Tsai W.-C."/>
            <person name="Van De Peer Y."/>
            <person name="Liu Z.-J."/>
        </authorList>
    </citation>
    <scope>NUCLEOTIDE SEQUENCE</scope>
    <source>
        <strain evidence="5">SCP</strain>
        <tissue evidence="5">Leaves</tissue>
    </source>
</reference>
<gene>
    <name evidence="5" type="ORF">QJS04_geneDACA003418</name>
</gene>
<evidence type="ECO:0000256" key="1">
    <source>
        <dbReference type="ARBA" id="ARBA00022664"/>
    </source>
</evidence>
<feature type="compositionally biased region" description="Polar residues" evidence="2">
    <location>
        <begin position="669"/>
        <end position="681"/>
    </location>
</feature>
<dbReference type="InterPro" id="IPR006569">
    <property type="entry name" value="CID_dom"/>
</dbReference>
<feature type="region of interest" description="Disordered" evidence="2">
    <location>
        <begin position="521"/>
        <end position="556"/>
    </location>
</feature>
<dbReference type="PANTHER" id="PTHR12550">
    <property type="entry name" value="HEPATOMA-DERIVED GROWTH FACTOR-RELATED"/>
    <property type="match status" value="1"/>
</dbReference>
<dbReference type="Gene3D" id="1.25.40.90">
    <property type="match status" value="1"/>
</dbReference>
<protein>
    <submittedName>
        <fullName evidence="5">HUA2-like protein 2</fullName>
    </submittedName>
</protein>